<name>A0A1Z4LIH1_9CYAN</name>
<protein>
    <submittedName>
        <fullName evidence="1">Uncharacterized protein</fullName>
    </submittedName>
</protein>
<reference evidence="1 2" key="1">
    <citation type="submission" date="2017-06" db="EMBL/GenBank/DDBJ databases">
        <title>Genome sequencing of cyanobaciteial culture collection at National Institute for Environmental Studies (NIES).</title>
        <authorList>
            <person name="Hirose Y."/>
            <person name="Shimura Y."/>
            <person name="Fujisawa T."/>
            <person name="Nakamura Y."/>
            <person name="Kawachi M."/>
        </authorList>
    </citation>
    <scope>NUCLEOTIDE SEQUENCE [LARGE SCALE GENOMIC DNA]</scope>
    <source>
        <strain evidence="1 2">NIES-267</strain>
    </source>
</reference>
<dbReference type="EMBL" id="AP018227">
    <property type="protein sequence ID" value="BAY80888.1"/>
    <property type="molecule type" value="Genomic_DNA"/>
</dbReference>
<dbReference type="AlphaFoldDB" id="A0A1Z4LIH1"/>
<gene>
    <name evidence="1" type="ORF">NIES267_03530</name>
</gene>
<accession>A0A1Z4LIH1</accession>
<sequence length="325" mass="38081">MNPLTTKLLGTLQILLQEKIECYLPNNHSSKWKPFYWDFLIKGEFNPISLLNSQGWMKNTDIEIAIKNWQEIEQNGIPTPKRYNDYADYTLEYGKDEVDRKSLEFQQRKNFYNQLSMLLKSNLSHLEIFEFSCSPVYSCFAVIGQFDNKNWICVTSTVPQETPDFSEILVTEENTEVPFNKSKTNLESQIDRIIKSLTPVLTYGHYDGGYNNTYNHQIIYQTASEKNLALQNALIKSGFLQVSKFQTFYPDEGQYIFDNYGSDDEKGKELYSNYQHLNSFLKAKFPELIVYTFRFWDYTQIFIVGESVEKDRVGLKLSSKFDYNP</sequence>
<dbReference type="Proteomes" id="UP000218418">
    <property type="component" value="Chromosome"/>
</dbReference>
<keyword evidence="2" id="KW-1185">Reference proteome</keyword>
<dbReference type="Gene3D" id="3.40.1460.10">
    <property type="entry name" value="Nuclease A inhibitor-like"/>
    <property type="match status" value="2"/>
</dbReference>
<evidence type="ECO:0000313" key="1">
    <source>
        <dbReference type="EMBL" id="BAY80888.1"/>
    </source>
</evidence>
<organism evidence="1 2">
    <name type="scientific">Calothrix parasitica NIES-267</name>
    <dbReference type="NCBI Taxonomy" id="1973488"/>
    <lineage>
        <taxon>Bacteria</taxon>
        <taxon>Bacillati</taxon>
        <taxon>Cyanobacteriota</taxon>
        <taxon>Cyanophyceae</taxon>
        <taxon>Nostocales</taxon>
        <taxon>Calotrichaceae</taxon>
        <taxon>Calothrix</taxon>
    </lineage>
</organism>
<dbReference type="OrthoDB" id="507636at2"/>
<evidence type="ECO:0000313" key="2">
    <source>
        <dbReference type="Proteomes" id="UP000218418"/>
    </source>
</evidence>
<proteinExistence type="predicted"/>